<reference evidence="2 3" key="1">
    <citation type="submission" date="2021-03" db="EMBL/GenBank/DDBJ databases">
        <title>Genomic Encyclopedia of Type Strains, Phase IV (KMG-IV): sequencing the most valuable type-strain genomes for metagenomic binning, comparative biology and taxonomic classification.</title>
        <authorList>
            <person name="Goeker M."/>
        </authorList>
    </citation>
    <scope>NUCLEOTIDE SEQUENCE [LARGE SCALE GENOMIC DNA]</scope>
    <source>
        <strain evidence="2 3">DSM 24950</strain>
    </source>
</reference>
<protein>
    <submittedName>
        <fullName evidence="2">Damage-inducible protein DinB</fullName>
    </submittedName>
</protein>
<name>A0ABS4HQM8_9BACL</name>
<evidence type="ECO:0000313" key="2">
    <source>
        <dbReference type="EMBL" id="MBP1960913.1"/>
    </source>
</evidence>
<dbReference type="InterPro" id="IPR024775">
    <property type="entry name" value="DinB-like"/>
</dbReference>
<evidence type="ECO:0000259" key="1">
    <source>
        <dbReference type="Pfam" id="PF12867"/>
    </source>
</evidence>
<comment type="caution">
    <text evidence="2">The sequence shown here is derived from an EMBL/GenBank/DDBJ whole genome shotgun (WGS) entry which is preliminary data.</text>
</comment>
<evidence type="ECO:0000313" key="3">
    <source>
        <dbReference type="Proteomes" id="UP001519344"/>
    </source>
</evidence>
<dbReference type="Pfam" id="PF12867">
    <property type="entry name" value="DinB_2"/>
    <property type="match status" value="1"/>
</dbReference>
<dbReference type="Proteomes" id="UP001519344">
    <property type="component" value="Unassembled WGS sequence"/>
</dbReference>
<proteinExistence type="predicted"/>
<keyword evidence="3" id="KW-1185">Reference proteome</keyword>
<dbReference type="EMBL" id="JAGGKV010000001">
    <property type="protein sequence ID" value="MBP1960913.1"/>
    <property type="molecule type" value="Genomic_DNA"/>
</dbReference>
<accession>A0ABS4HQM8</accession>
<feature type="domain" description="DinB-like" evidence="1">
    <location>
        <begin position="18"/>
        <end position="154"/>
    </location>
</feature>
<dbReference type="SUPFAM" id="SSF109854">
    <property type="entry name" value="DinB/YfiT-like putative metalloenzymes"/>
    <property type="match status" value="1"/>
</dbReference>
<dbReference type="InterPro" id="IPR034660">
    <property type="entry name" value="DinB/YfiT-like"/>
</dbReference>
<organism evidence="2 3">
    <name type="scientific">Paenibacillus aceris</name>
    <dbReference type="NCBI Taxonomy" id="869555"/>
    <lineage>
        <taxon>Bacteria</taxon>
        <taxon>Bacillati</taxon>
        <taxon>Bacillota</taxon>
        <taxon>Bacilli</taxon>
        <taxon>Bacillales</taxon>
        <taxon>Paenibacillaceae</taxon>
        <taxon>Paenibacillus</taxon>
    </lineage>
</organism>
<dbReference type="RefSeq" id="WP_167056616.1">
    <property type="nucleotide sequence ID" value="NZ_JAAOZR010000013.1"/>
</dbReference>
<dbReference type="Gene3D" id="1.20.120.450">
    <property type="entry name" value="dinb family like domain"/>
    <property type="match status" value="1"/>
</dbReference>
<gene>
    <name evidence="2" type="ORF">J2Z65_000107</name>
</gene>
<sequence length="159" mass="18482">MNIQKTISEYEQFCKWTNILHQLNDSDWYRPVKEGKASIAEIIAHLRNWDLHLIHVVIPSIRRGEGMEFPDFNSYNAKAFEYANSGVTKDQLLQEFTSDRMKLIHLLSNMKSEELLLETTANGVKHCPNTGEPYSLLYIIQEFIEHDGHHKKQILGVLD</sequence>